<dbReference type="GeneID" id="66056311"/>
<organism evidence="3 4">
    <name type="scientific">Chlamydomonas reinhardtii</name>
    <name type="common">Chlamydomonas smithii</name>
    <dbReference type="NCBI Taxonomy" id="3055"/>
    <lineage>
        <taxon>Eukaryota</taxon>
        <taxon>Viridiplantae</taxon>
        <taxon>Chlorophyta</taxon>
        <taxon>core chlorophytes</taxon>
        <taxon>Chlorophyceae</taxon>
        <taxon>CS clade</taxon>
        <taxon>Chlamydomonadales</taxon>
        <taxon>Chlamydomonadaceae</taxon>
        <taxon>Chlamydomonas</taxon>
    </lineage>
</organism>
<dbReference type="AlphaFoldDB" id="A0A2K3CYJ5"/>
<reference evidence="3 4" key="1">
    <citation type="journal article" date="2007" name="Science">
        <title>The Chlamydomonas genome reveals the evolution of key animal and plant functions.</title>
        <authorList>
            <person name="Merchant S.S."/>
            <person name="Prochnik S.E."/>
            <person name="Vallon O."/>
            <person name="Harris E.H."/>
            <person name="Karpowicz S.J."/>
            <person name="Witman G.B."/>
            <person name="Terry A."/>
            <person name="Salamov A."/>
            <person name="Fritz-Laylin L.K."/>
            <person name="Marechal-Drouard L."/>
            <person name="Marshall W.F."/>
            <person name="Qu L.H."/>
            <person name="Nelson D.R."/>
            <person name="Sanderfoot A.A."/>
            <person name="Spalding M.H."/>
            <person name="Kapitonov V.V."/>
            <person name="Ren Q."/>
            <person name="Ferris P."/>
            <person name="Lindquist E."/>
            <person name="Shapiro H."/>
            <person name="Lucas S.M."/>
            <person name="Grimwood J."/>
            <person name="Schmutz J."/>
            <person name="Cardol P."/>
            <person name="Cerutti H."/>
            <person name="Chanfreau G."/>
            <person name="Chen C.L."/>
            <person name="Cognat V."/>
            <person name="Croft M.T."/>
            <person name="Dent R."/>
            <person name="Dutcher S."/>
            <person name="Fernandez E."/>
            <person name="Fukuzawa H."/>
            <person name="Gonzalez-Ballester D."/>
            <person name="Gonzalez-Halphen D."/>
            <person name="Hallmann A."/>
            <person name="Hanikenne M."/>
            <person name="Hippler M."/>
            <person name="Inwood W."/>
            <person name="Jabbari K."/>
            <person name="Kalanon M."/>
            <person name="Kuras R."/>
            <person name="Lefebvre P.A."/>
            <person name="Lemaire S.D."/>
            <person name="Lobanov A.V."/>
            <person name="Lohr M."/>
            <person name="Manuell A."/>
            <person name="Meier I."/>
            <person name="Mets L."/>
            <person name="Mittag M."/>
            <person name="Mittelmeier T."/>
            <person name="Moroney J.V."/>
            <person name="Moseley J."/>
            <person name="Napoli C."/>
            <person name="Nedelcu A.M."/>
            <person name="Niyogi K."/>
            <person name="Novoselov S.V."/>
            <person name="Paulsen I.T."/>
            <person name="Pazour G."/>
            <person name="Purton S."/>
            <person name="Ral J.P."/>
            <person name="Riano-Pachon D.M."/>
            <person name="Riekhof W."/>
            <person name="Rymarquis L."/>
            <person name="Schroda M."/>
            <person name="Stern D."/>
            <person name="Umen J."/>
            <person name="Willows R."/>
            <person name="Wilson N."/>
            <person name="Zimmer S.L."/>
            <person name="Allmer J."/>
            <person name="Balk J."/>
            <person name="Bisova K."/>
            <person name="Chen C.J."/>
            <person name="Elias M."/>
            <person name="Gendler K."/>
            <person name="Hauser C."/>
            <person name="Lamb M.R."/>
            <person name="Ledford H."/>
            <person name="Long J.C."/>
            <person name="Minagawa J."/>
            <person name="Page M.D."/>
            <person name="Pan J."/>
            <person name="Pootakham W."/>
            <person name="Roje S."/>
            <person name="Rose A."/>
            <person name="Stahlberg E."/>
            <person name="Terauchi A.M."/>
            <person name="Yang P."/>
            <person name="Ball S."/>
            <person name="Bowler C."/>
            <person name="Dieckmann C.L."/>
            <person name="Gladyshev V.N."/>
            <person name="Green P."/>
            <person name="Jorgensen R."/>
            <person name="Mayfield S."/>
            <person name="Mueller-Roeber B."/>
            <person name="Rajamani S."/>
            <person name="Sayre R.T."/>
            <person name="Brokstein P."/>
            <person name="Dubchak I."/>
            <person name="Goodstein D."/>
            <person name="Hornick L."/>
            <person name="Huang Y.W."/>
            <person name="Jhaveri J."/>
            <person name="Luo Y."/>
            <person name="Martinez D."/>
            <person name="Ngau W.C."/>
            <person name="Otillar B."/>
            <person name="Poliakov A."/>
            <person name="Porter A."/>
            <person name="Szajkowski L."/>
            <person name="Werner G."/>
            <person name="Zhou K."/>
            <person name="Grigoriev I.V."/>
            <person name="Rokhsar D.S."/>
            <person name="Grossman A.R."/>
        </authorList>
    </citation>
    <scope>NUCLEOTIDE SEQUENCE [LARGE SCALE GENOMIC DNA]</scope>
    <source>
        <strain evidence="4">CC-503</strain>
    </source>
</reference>
<evidence type="ECO:0000313" key="3">
    <source>
        <dbReference type="EMBL" id="PNW73354.1"/>
    </source>
</evidence>
<evidence type="ECO:0000256" key="1">
    <source>
        <dbReference type="ARBA" id="ARBA00022801"/>
    </source>
</evidence>
<dbReference type="OrthoDB" id="43744at2759"/>
<dbReference type="InterPro" id="IPR029058">
    <property type="entry name" value="AB_hydrolase_fold"/>
</dbReference>
<dbReference type="PANTHER" id="PTHR42776">
    <property type="entry name" value="SERINE PEPTIDASE S9 FAMILY MEMBER"/>
    <property type="match status" value="1"/>
</dbReference>
<feature type="domain" description="Peptidase S9 prolyl oligopeptidase catalytic" evidence="2">
    <location>
        <begin position="2"/>
        <end position="73"/>
    </location>
</feature>
<sequence>MTTNLVAHAPDLFAAGIARTGADNRTLTPFGFQNEERTLWQVHDVYNRMSPFMATDKISKPLLLVHGEDDNNPSTQ</sequence>
<dbReference type="InParanoid" id="A0A2K3CYJ5"/>
<proteinExistence type="predicted"/>
<accession>A0A2K3CYJ5</accession>
<dbReference type="KEGG" id="cre:CHLRE_14g629102v5"/>
<dbReference type="PANTHER" id="PTHR42776:SF28">
    <property type="entry name" value="GLUTAMYL ENDOPEPTIDASE, CHLOROPLASTIC-RELATED"/>
    <property type="match status" value="1"/>
</dbReference>
<dbReference type="Gramene" id="PNW73354">
    <property type="protein sequence ID" value="PNW73354"/>
    <property type="gene ID" value="CHLRE_14g629102v5"/>
</dbReference>
<gene>
    <name evidence="3" type="ORF">CHLRE_14g629102v5</name>
</gene>
<evidence type="ECO:0000313" key="4">
    <source>
        <dbReference type="Proteomes" id="UP000006906"/>
    </source>
</evidence>
<dbReference type="Proteomes" id="UP000006906">
    <property type="component" value="Chromosome 14"/>
</dbReference>
<dbReference type="Gene3D" id="3.40.50.1820">
    <property type="entry name" value="alpha/beta hydrolase"/>
    <property type="match status" value="1"/>
</dbReference>
<dbReference type="InterPro" id="IPR001375">
    <property type="entry name" value="Peptidase_S9_cat"/>
</dbReference>
<protein>
    <recommendedName>
        <fullName evidence="2">Peptidase S9 prolyl oligopeptidase catalytic domain-containing protein</fullName>
    </recommendedName>
</protein>
<dbReference type="GO" id="GO:0006508">
    <property type="term" value="P:proteolysis"/>
    <property type="evidence" value="ECO:0007669"/>
    <property type="project" value="InterPro"/>
</dbReference>
<dbReference type="PaxDb" id="3055-EDP07035"/>
<dbReference type="RefSeq" id="XP_042917020.1">
    <property type="nucleotide sequence ID" value="XM_043070347.1"/>
</dbReference>
<dbReference type="STRING" id="3055.A0A2K3CYJ5"/>
<keyword evidence="1" id="KW-0378">Hydrolase</keyword>
<dbReference type="SUPFAM" id="SSF53474">
    <property type="entry name" value="alpha/beta-Hydrolases"/>
    <property type="match status" value="1"/>
</dbReference>
<dbReference type="EMBL" id="CM008975">
    <property type="protein sequence ID" value="PNW73354.1"/>
    <property type="molecule type" value="Genomic_DNA"/>
</dbReference>
<name>A0A2K3CYJ5_CHLRE</name>
<keyword evidence="4" id="KW-1185">Reference proteome</keyword>
<evidence type="ECO:0000259" key="2">
    <source>
        <dbReference type="Pfam" id="PF00326"/>
    </source>
</evidence>
<dbReference type="GO" id="GO:0008236">
    <property type="term" value="F:serine-type peptidase activity"/>
    <property type="evidence" value="ECO:0007669"/>
    <property type="project" value="InterPro"/>
</dbReference>
<dbReference type="Pfam" id="PF00326">
    <property type="entry name" value="Peptidase_S9"/>
    <property type="match status" value="1"/>
</dbReference>